<feature type="region of interest" description="Disordered" evidence="1">
    <location>
        <begin position="1"/>
        <end position="28"/>
    </location>
</feature>
<protein>
    <submittedName>
        <fullName evidence="2">Uncharacterized protein</fullName>
    </submittedName>
</protein>
<evidence type="ECO:0000313" key="3">
    <source>
        <dbReference type="Proteomes" id="UP000187455"/>
    </source>
</evidence>
<feature type="compositionally biased region" description="Basic and acidic residues" evidence="1">
    <location>
        <begin position="1"/>
        <end position="16"/>
    </location>
</feature>
<evidence type="ECO:0000256" key="1">
    <source>
        <dbReference type="SAM" id="MobiDB-lite"/>
    </source>
</evidence>
<accession>A0A1R0GRI2</accession>
<reference evidence="2 3" key="1">
    <citation type="journal article" date="2016" name="Mol. Biol. Evol.">
        <title>Genome-Wide Survey of Gut Fungi (Harpellales) Reveals the First Horizontally Transferred Ubiquitin Gene from a Mosquito Host.</title>
        <authorList>
            <person name="Wang Y."/>
            <person name="White M.M."/>
            <person name="Kvist S."/>
            <person name="Moncalvo J.M."/>
        </authorList>
    </citation>
    <scope>NUCLEOTIDE SEQUENCE [LARGE SCALE GENOMIC DNA]</scope>
    <source>
        <strain evidence="2 3">ALG-7-W6</strain>
    </source>
</reference>
<name>A0A1R0GRI2_9FUNG</name>
<dbReference type="AlphaFoldDB" id="A0A1R0GRI2"/>
<evidence type="ECO:0000313" key="2">
    <source>
        <dbReference type="EMBL" id="OLY79486.1"/>
    </source>
</evidence>
<gene>
    <name evidence="2" type="ORF">AYI68_g6442</name>
</gene>
<keyword evidence="3" id="KW-1185">Reference proteome</keyword>
<sequence>MDPKYHHNRSRLDPSDYKSNNPKESSPTIKIAAFDPNQSLYPPNDTFNSLIIHSDYDEFDYKISGNSGQNENHPNLDTATKKISENTKDSHNNKSITNNQLLLGPSFSNKGKFFFPIINNIMINPFLRQKEL</sequence>
<organism evidence="2 3">
    <name type="scientific">Smittium mucronatum</name>
    <dbReference type="NCBI Taxonomy" id="133383"/>
    <lineage>
        <taxon>Eukaryota</taxon>
        <taxon>Fungi</taxon>
        <taxon>Fungi incertae sedis</taxon>
        <taxon>Zoopagomycota</taxon>
        <taxon>Kickxellomycotina</taxon>
        <taxon>Harpellomycetes</taxon>
        <taxon>Harpellales</taxon>
        <taxon>Legeriomycetaceae</taxon>
        <taxon>Smittium</taxon>
    </lineage>
</organism>
<comment type="caution">
    <text evidence="2">The sequence shown here is derived from an EMBL/GenBank/DDBJ whole genome shotgun (WGS) entry which is preliminary data.</text>
</comment>
<dbReference type="EMBL" id="LSSL01004399">
    <property type="protein sequence ID" value="OLY79486.1"/>
    <property type="molecule type" value="Genomic_DNA"/>
</dbReference>
<dbReference type="Proteomes" id="UP000187455">
    <property type="component" value="Unassembled WGS sequence"/>
</dbReference>
<proteinExistence type="predicted"/>
<feature type="compositionally biased region" description="Polar residues" evidence="1">
    <location>
        <begin position="17"/>
        <end position="28"/>
    </location>
</feature>